<evidence type="ECO:0000313" key="1">
    <source>
        <dbReference type="EMBL" id="CAG8853855.1"/>
    </source>
</evidence>
<organism evidence="1 2">
    <name type="scientific">Gigaspora margarita</name>
    <dbReference type="NCBI Taxonomy" id="4874"/>
    <lineage>
        <taxon>Eukaryota</taxon>
        <taxon>Fungi</taxon>
        <taxon>Fungi incertae sedis</taxon>
        <taxon>Mucoromycota</taxon>
        <taxon>Glomeromycotina</taxon>
        <taxon>Glomeromycetes</taxon>
        <taxon>Diversisporales</taxon>
        <taxon>Gigasporaceae</taxon>
        <taxon>Gigaspora</taxon>
    </lineage>
</organism>
<gene>
    <name evidence="1" type="ORF">GMARGA_LOCUS42676</name>
</gene>
<reference evidence="1 2" key="1">
    <citation type="submission" date="2021-06" db="EMBL/GenBank/DDBJ databases">
        <authorList>
            <person name="Kallberg Y."/>
            <person name="Tangrot J."/>
            <person name="Rosling A."/>
        </authorList>
    </citation>
    <scope>NUCLEOTIDE SEQUENCE [LARGE SCALE GENOMIC DNA]</scope>
    <source>
        <strain evidence="1 2">120-4 pot B 10/14</strain>
    </source>
</reference>
<feature type="non-terminal residue" evidence="1">
    <location>
        <position position="1"/>
    </location>
</feature>
<protein>
    <submittedName>
        <fullName evidence="1">39228_t:CDS:1</fullName>
    </submittedName>
</protein>
<name>A0ABN7XGH0_GIGMA</name>
<sequence length="72" mass="8457">HLWPVLYMDICPSKLLDMDSPWTMSKSPVHIIFNDQYCTWTNVQFNLWTWMNVHGQCPKISKCSSTLLAKII</sequence>
<keyword evidence="2" id="KW-1185">Reference proteome</keyword>
<proteinExistence type="predicted"/>
<evidence type="ECO:0000313" key="2">
    <source>
        <dbReference type="Proteomes" id="UP000789901"/>
    </source>
</evidence>
<dbReference type="Proteomes" id="UP000789901">
    <property type="component" value="Unassembled WGS sequence"/>
</dbReference>
<feature type="non-terminal residue" evidence="1">
    <location>
        <position position="72"/>
    </location>
</feature>
<comment type="caution">
    <text evidence="1">The sequence shown here is derived from an EMBL/GenBank/DDBJ whole genome shotgun (WGS) entry which is preliminary data.</text>
</comment>
<accession>A0ABN7XGH0</accession>
<dbReference type="EMBL" id="CAJVQB010129998">
    <property type="protein sequence ID" value="CAG8853855.1"/>
    <property type="molecule type" value="Genomic_DNA"/>
</dbReference>